<sequence length="411" mass="45195">MSPTRVRFVDQTTKHNFLETNLHILGIGIEYPQYICTPRDLRRFAFRHYPKTPALQKILSINENTGIDVRSVACPMDHPLLNKPEAPSIEELSGFFLTEGVKLAVWACRKAIGEWGGDVSEITHMVATTCTNSANPGYDYHVARELGLSGRVERTLLHGVGCAGGLSVLRTAANLALTATYMGAPARILVVTCELASMMVRSELDLLTRDQELRVGVTLFSDGAAALVLSNGIGDTWNERPIYDLLAWDYHTLPETEKDIGFDVHSHGWKVNLTPRVPALAATAVPPLFNSLLPRVPSLNCGSAAPEPQDFDWALHPGGAKVITGVQKLLSLTPHHLRASYDIYKNHGNSSSAAVLSVLNRLREMDEGRDNVVACAFGPGVAVEMCIFRRHRQSSPRSMYSLNAEIKRQFC</sequence>
<dbReference type="EMBL" id="JANHOG010000055">
    <property type="protein sequence ID" value="KAJ3558938.1"/>
    <property type="molecule type" value="Genomic_DNA"/>
</dbReference>
<evidence type="ECO:0000313" key="2">
    <source>
        <dbReference type="Proteomes" id="UP001148662"/>
    </source>
</evidence>
<gene>
    <name evidence="1" type="ORF">NM688_g638</name>
</gene>
<proteinExistence type="predicted"/>
<reference evidence="1" key="1">
    <citation type="submission" date="2022-07" db="EMBL/GenBank/DDBJ databases">
        <title>Genome Sequence of Phlebia brevispora.</title>
        <authorList>
            <person name="Buettner E."/>
        </authorList>
    </citation>
    <scope>NUCLEOTIDE SEQUENCE</scope>
    <source>
        <strain evidence="1">MPL23</strain>
    </source>
</reference>
<organism evidence="1 2">
    <name type="scientific">Phlebia brevispora</name>
    <dbReference type="NCBI Taxonomy" id="194682"/>
    <lineage>
        <taxon>Eukaryota</taxon>
        <taxon>Fungi</taxon>
        <taxon>Dikarya</taxon>
        <taxon>Basidiomycota</taxon>
        <taxon>Agaricomycotina</taxon>
        <taxon>Agaricomycetes</taxon>
        <taxon>Polyporales</taxon>
        <taxon>Meruliaceae</taxon>
        <taxon>Phlebia</taxon>
    </lineage>
</organism>
<accession>A0ACC1TE54</accession>
<comment type="caution">
    <text evidence="1">The sequence shown here is derived from an EMBL/GenBank/DDBJ whole genome shotgun (WGS) entry which is preliminary data.</text>
</comment>
<protein>
    <submittedName>
        <fullName evidence="1">Uncharacterized protein</fullName>
    </submittedName>
</protein>
<name>A0ACC1TE54_9APHY</name>
<dbReference type="Proteomes" id="UP001148662">
    <property type="component" value="Unassembled WGS sequence"/>
</dbReference>
<evidence type="ECO:0000313" key="1">
    <source>
        <dbReference type="EMBL" id="KAJ3558938.1"/>
    </source>
</evidence>
<keyword evidence="2" id="KW-1185">Reference proteome</keyword>